<sequence length="134" mass="15579">MCINYIRVIIIKEEFKAFVRKKPELISYVTKGDMTWQRFYEIWSLYGDDDKIWSKYKKTDDEVRSEIKGNNNQNFSLSSLIDWVKNVDMNQVQKGVNSMQKVVGLLQGLAGSKASSNASSSSYEPRQVFKKFED</sequence>
<dbReference type="InterPro" id="IPR025953">
    <property type="entry name" value="YlbD_coat"/>
</dbReference>
<proteinExistence type="predicted"/>
<evidence type="ECO:0000256" key="1">
    <source>
        <dbReference type="SAM" id="MobiDB-lite"/>
    </source>
</evidence>
<evidence type="ECO:0000313" key="2">
    <source>
        <dbReference type="EMBL" id="HIU40778.1"/>
    </source>
</evidence>
<gene>
    <name evidence="2" type="ORF">IAB68_05720</name>
</gene>
<dbReference type="Proteomes" id="UP000824074">
    <property type="component" value="Unassembled WGS sequence"/>
</dbReference>
<accession>A0A9D1INU6</accession>
<organism evidence="2 3">
    <name type="scientific">Candidatus Aphodocola excrementigallinarum</name>
    <dbReference type="NCBI Taxonomy" id="2840670"/>
    <lineage>
        <taxon>Bacteria</taxon>
        <taxon>Bacillati</taxon>
        <taxon>Bacillota</taxon>
        <taxon>Bacilli</taxon>
        <taxon>Candidatus Aphodocola</taxon>
    </lineage>
</organism>
<comment type="caution">
    <text evidence="2">The sequence shown here is derived from an EMBL/GenBank/DDBJ whole genome shotgun (WGS) entry which is preliminary data.</text>
</comment>
<name>A0A9D1INU6_9FIRM</name>
<evidence type="ECO:0000313" key="3">
    <source>
        <dbReference type="Proteomes" id="UP000824074"/>
    </source>
</evidence>
<feature type="compositionally biased region" description="Low complexity" evidence="1">
    <location>
        <begin position="112"/>
        <end position="122"/>
    </location>
</feature>
<reference evidence="2" key="1">
    <citation type="submission" date="2020-10" db="EMBL/GenBank/DDBJ databases">
        <authorList>
            <person name="Gilroy R."/>
        </authorList>
    </citation>
    <scope>NUCLEOTIDE SEQUENCE</scope>
    <source>
        <strain evidence="2">CHK193-30670</strain>
    </source>
</reference>
<reference evidence="2" key="2">
    <citation type="journal article" date="2021" name="PeerJ">
        <title>Extensive microbial diversity within the chicken gut microbiome revealed by metagenomics and culture.</title>
        <authorList>
            <person name="Gilroy R."/>
            <person name="Ravi A."/>
            <person name="Getino M."/>
            <person name="Pursley I."/>
            <person name="Horton D.L."/>
            <person name="Alikhan N.F."/>
            <person name="Baker D."/>
            <person name="Gharbi K."/>
            <person name="Hall N."/>
            <person name="Watson M."/>
            <person name="Adriaenssens E.M."/>
            <person name="Foster-Nyarko E."/>
            <person name="Jarju S."/>
            <person name="Secka A."/>
            <person name="Antonio M."/>
            <person name="Oren A."/>
            <person name="Chaudhuri R.R."/>
            <person name="La Ragione R."/>
            <person name="Hildebrand F."/>
            <person name="Pallen M.J."/>
        </authorList>
    </citation>
    <scope>NUCLEOTIDE SEQUENCE</scope>
    <source>
        <strain evidence="2">CHK193-30670</strain>
    </source>
</reference>
<dbReference type="AlphaFoldDB" id="A0A9D1INU6"/>
<feature type="region of interest" description="Disordered" evidence="1">
    <location>
        <begin position="112"/>
        <end position="134"/>
    </location>
</feature>
<protein>
    <submittedName>
        <fullName evidence="2">YlbD family protein</fullName>
    </submittedName>
</protein>
<dbReference type="Pfam" id="PF14071">
    <property type="entry name" value="YlbD_coat"/>
    <property type="match status" value="1"/>
</dbReference>
<dbReference type="EMBL" id="DVMT01000057">
    <property type="protein sequence ID" value="HIU40778.1"/>
    <property type="molecule type" value="Genomic_DNA"/>
</dbReference>